<keyword evidence="2" id="KW-0812">Transmembrane</keyword>
<accession>A0A239LGY9</accession>
<evidence type="ECO:0000256" key="1">
    <source>
        <dbReference type="SAM" id="MobiDB-lite"/>
    </source>
</evidence>
<evidence type="ECO:0000256" key="2">
    <source>
        <dbReference type="SAM" id="Phobius"/>
    </source>
</evidence>
<keyword evidence="2" id="KW-1133">Transmembrane helix</keyword>
<evidence type="ECO:0000313" key="4">
    <source>
        <dbReference type="Proteomes" id="UP000198432"/>
    </source>
</evidence>
<reference evidence="3" key="1">
    <citation type="submission" date="2017-06" db="EMBL/GenBank/DDBJ databases">
        <authorList>
            <person name="Kim H.J."/>
            <person name="Triplett B.A."/>
        </authorList>
    </citation>
    <scope>NUCLEOTIDE SEQUENCE [LARGE SCALE GENOMIC DNA]</scope>
    <source>
        <strain evidence="3">NKM1</strain>
    </source>
</reference>
<dbReference type="InterPro" id="IPR024464">
    <property type="entry name" value="DUF2391"/>
</dbReference>
<dbReference type="RefSeq" id="WP_089321822.1">
    <property type="nucleotide sequence ID" value="NZ_FZOQ01000041.1"/>
</dbReference>
<keyword evidence="2" id="KW-0472">Membrane</keyword>
<proteinExistence type="predicted"/>
<feature type="transmembrane region" description="Helical" evidence="2">
    <location>
        <begin position="230"/>
        <end position="255"/>
    </location>
</feature>
<feature type="region of interest" description="Disordered" evidence="1">
    <location>
        <begin position="133"/>
        <end position="159"/>
    </location>
</feature>
<name>A0A239LGY9_9BACT</name>
<keyword evidence="4" id="KW-1185">Reference proteome</keyword>
<sequence>MGDSRPVTQSLKEYARGIAGGLLFSFPLLYTMEVWWHGFFADPFQLISLVIVTFLLLLGYNRYAGVREDATWKHIAVDSVEEMGIGLVVSFGVLLMLNRISFSPFNLADIGKVIIEGMAVSIGVSIGTAQLGTEGGGGKQNNKSKDSHKEGSQGDDSSRRSRAGIAVLALCGAILIGSNVAPTEEIIMLAVEAQPIHILMMALVSLALSVMIVFFSDFKGAEEKPSGSPLYNIVFDTCISYLMGLGSSVFVLWFFGRFEDLSFYVCFAQVITLGVLASVGASAGRLLIK</sequence>
<feature type="compositionally biased region" description="Basic and acidic residues" evidence="1">
    <location>
        <begin position="143"/>
        <end position="159"/>
    </location>
</feature>
<gene>
    <name evidence="3" type="ORF">SAMN06296052_1415</name>
</gene>
<feature type="transmembrane region" description="Helical" evidence="2">
    <location>
        <begin position="44"/>
        <end position="63"/>
    </location>
</feature>
<feature type="transmembrane region" description="Helical" evidence="2">
    <location>
        <begin position="261"/>
        <end position="288"/>
    </location>
</feature>
<organism evidence="3 4">
    <name type="scientific">Pontibacter ummariensis</name>
    <dbReference type="NCBI Taxonomy" id="1610492"/>
    <lineage>
        <taxon>Bacteria</taxon>
        <taxon>Pseudomonadati</taxon>
        <taxon>Bacteroidota</taxon>
        <taxon>Cytophagia</taxon>
        <taxon>Cytophagales</taxon>
        <taxon>Hymenobacteraceae</taxon>
        <taxon>Pontibacter</taxon>
    </lineage>
</organism>
<dbReference type="InterPro" id="IPR013416">
    <property type="entry name" value="CHP02587_IM"/>
</dbReference>
<feature type="transmembrane region" description="Helical" evidence="2">
    <location>
        <begin position="14"/>
        <end position="32"/>
    </location>
</feature>
<dbReference type="NCBIfam" id="TIGR02587">
    <property type="entry name" value="TIGR02587 family membrane protein"/>
    <property type="match status" value="1"/>
</dbReference>
<dbReference type="Proteomes" id="UP000198432">
    <property type="component" value="Unassembled WGS sequence"/>
</dbReference>
<feature type="transmembrane region" description="Helical" evidence="2">
    <location>
        <begin position="196"/>
        <end position="218"/>
    </location>
</feature>
<dbReference type="AlphaFoldDB" id="A0A239LGY9"/>
<dbReference type="OrthoDB" id="147125at2"/>
<dbReference type="EMBL" id="FZOQ01000041">
    <property type="protein sequence ID" value="SNT29138.1"/>
    <property type="molecule type" value="Genomic_DNA"/>
</dbReference>
<dbReference type="Pfam" id="PF09622">
    <property type="entry name" value="DUF2391"/>
    <property type="match status" value="1"/>
</dbReference>
<protein>
    <submittedName>
        <fullName evidence="3">Putative integral membrane protein TIGR02587</fullName>
    </submittedName>
</protein>
<evidence type="ECO:0000313" key="3">
    <source>
        <dbReference type="EMBL" id="SNT29138.1"/>
    </source>
</evidence>